<evidence type="ECO:0000256" key="3">
    <source>
        <dbReference type="ARBA" id="ARBA00022692"/>
    </source>
</evidence>
<keyword evidence="5 9" id="KW-1133">Transmembrane helix</keyword>
<dbReference type="Proteomes" id="UP000189703">
    <property type="component" value="Unplaced"/>
</dbReference>
<dbReference type="PANTHER" id="PTHR22811">
    <property type="entry name" value="TRANSMEMBRANE EMP24 DOMAIN-CONTAINING PROTEIN"/>
    <property type="match status" value="1"/>
</dbReference>
<dbReference type="STRING" id="4432.A0A1U8AXS6"/>
<dbReference type="KEGG" id="nnu:104608561"/>
<sequence length="227" mass="25995">MALRIPAMLLIVSWMGVLHLGEALWLNVPPSKAKCLSEEIKGNVNVLGKYNVISNDPDHSNTIDAKVISPRGNVVYNVKNVTHGQFSFTTTEPGNYLTCFWMDGYNRDVETTVNLDWRKGLAARDWGYVAKIENLEGVELELRKHEELVETIKETMLVLRNRGMEMRILNETTNSRISMFSIMSLGICILVSALQLWHLKRYFRKKLVRLDKSTNLLMQNLQPFQGI</sequence>
<feature type="transmembrane region" description="Helical" evidence="9">
    <location>
        <begin position="177"/>
        <end position="199"/>
    </location>
</feature>
<evidence type="ECO:0000313" key="13">
    <source>
        <dbReference type="RefSeq" id="XP_010272899.1"/>
    </source>
</evidence>
<dbReference type="RefSeq" id="XP_010272899.1">
    <property type="nucleotide sequence ID" value="XM_010274597.1"/>
</dbReference>
<evidence type="ECO:0000259" key="11">
    <source>
        <dbReference type="PROSITE" id="PS50866"/>
    </source>
</evidence>
<keyword evidence="8" id="KW-0175">Coiled coil</keyword>
<dbReference type="OrthoDB" id="759142at2759"/>
<dbReference type="GO" id="GO:0005783">
    <property type="term" value="C:endoplasmic reticulum"/>
    <property type="evidence" value="ECO:0000318"/>
    <property type="project" value="GO_Central"/>
</dbReference>
<dbReference type="GO" id="GO:0005794">
    <property type="term" value="C:Golgi apparatus"/>
    <property type="evidence" value="ECO:0000318"/>
    <property type="project" value="GO_Central"/>
</dbReference>
<feature type="domain" description="GOLD" evidence="11">
    <location>
        <begin position="33"/>
        <end position="144"/>
    </location>
</feature>
<evidence type="ECO:0000256" key="6">
    <source>
        <dbReference type="ARBA" id="ARBA00023136"/>
    </source>
</evidence>
<evidence type="ECO:0000256" key="5">
    <source>
        <dbReference type="ARBA" id="ARBA00022989"/>
    </source>
</evidence>
<dbReference type="GO" id="GO:0005793">
    <property type="term" value="C:endoplasmic reticulum-Golgi intermediate compartment"/>
    <property type="evidence" value="ECO:0000318"/>
    <property type="project" value="GO_Central"/>
</dbReference>
<keyword evidence="4 10" id="KW-0732">Signal</keyword>
<comment type="similarity">
    <text evidence="2 7">Belongs to the EMP24/GP25L family.</text>
</comment>
<evidence type="ECO:0000256" key="2">
    <source>
        <dbReference type="ARBA" id="ARBA00007104"/>
    </source>
</evidence>
<proteinExistence type="inferred from homology"/>
<evidence type="ECO:0000256" key="10">
    <source>
        <dbReference type="SAM" id="SignalP"/>
    </source>
</evidence>
<accession>A0A1U8AXS6</accession>
<dbReference type="eggNOG" id="KOG1691">
    <property type="taxonomic scope" value="Eukaryota"/>
</dbReference>
<organism evidence="12 13">
    <name type="scientific">Nelumbo nucifera</name>
    <name type="common">Sacred lotus</name>
    <dbReference type="NCBI Taxonomy" id="4432"/>
    <lineage>
        <taxon>Eukaryota</taxon>
        <taxon>Viridiplantae</taxon>
        <taxon>Streptophyta</taxon>
        <taxon>Embryophyta</taxon>
        <taxon>Tracheophyta</taxon>
        <taxon>Spermatophyta</taxon>
        <taxon>Magnoliopsida</taxon>
        <taxon>Proteales</taxon>
        <taxon>Nelumbonaceae</taxon>
        <taxon>Nelumbo</taxon>
    </lineage>
</organism>
<keyword evidence="6 9" id="KW-0472">Membrane</keyword>
<dbReference type="GO" id="GO:0006886">
    <property type="term" value="P:intracellular protein transport"/>
    <property type="evidence" value="ECO:0000318"/>
    <property type="project" value="GO_Central"/>
</dbReference>
<keyword evidence="12" id="KW-1185">Reference proteome</keyword>
<gene>
    <name evidence="13" type="primary">LOC104608561</name>
</gene>
<dbReference type="GO" id="GO:0006888">
    <property type="term" value="P:endoplasmic reticulum to Golgi vesicle-mediated transport"/>
    <property type="evidence" value="ECO:0000318"/>
    <property type="project" value="GO_Central"/>
</dbReference>
<evidence type="ECO:0000256" key="8">
    <source>
        <dbReference type="SAM" id="Coils"/>
    </source>
</evidence>
<dbReference type="GO" id="GO:0030134">
    <property type="term" value="C:COPII-coated ER to Golgi transport vesicle"/>
    <property type="evidence" value="ECO:0000318"/>
    <property type="project" value="GO_Central"/>
</dbReference>
<dbReference type="PROSITE" id="PS50866">
    <property type="entry name" value="GOLD"/>
    <property type="match status" value="1"/>
</dbReference>
<evidence type="ECO:0000256" key="7">
    <source>
        <dbReference type="RuleBase" id="RU003827"/>
    </source>
</evidence>
<feature type="coiled-coil region" evidence="8">
    <location>
        <begin position="135"/>
        <end position="162"/>
    </location>
</feature>
<evidence type="ECO:0000313" key="12">
    <source>
        <dbReference type="Proteomes" id="UP000189703"/>
    </source>
</evidence>
<evidence type="ECO:0000256" key="9">
    <source>
        <dbReference type="SAM" id="Phobius"/>
    </source>
</evidence>
<evidence type="ECO:0000256" key="4">
    <source>
        <dbReference type="ARBA" id="ARBA00022729"/>
    </source>
</evidence>
<feature type="signal peptide" evidence="10">
    <location>
        <begin position="1"/>
        <end position="23"/>
    </location>
</feature>
<dbReference type="GO" id="GO:0007030">
    <property type="term" value="P:Golgi organization"/>
    <property type="evidence" value="ECO:0000318"/>
    <property type="project" value="GO_Central"/>
</dbReference>
<dbReference type="InterPro" id="IPR009038">
    <property type="entry name" value="GOLD_dom"/>
</dbReference>
<dbReference type="GO" id="GO:0016020">
    <property type="term" value="C:membrane"/>
    <property type="evidence" value="ECO:0007669"/>
    <property type="project" value="UniProtKB-SubCell"/>
</dbReference>
<dbReference type="InterPro" id="IPR015720">
    <property type="entry name" value="Emp24-like"/>
</dbReference>
<comment type="subcellular location">
    <subcellularLocation>
        <location evidence="1 7">Membrane</location>
        <topology evidence="1 7">Single-pass type I membrane protein</topology>
    </subcellularLocation>
</comment>
<dbReference type="InParanoid" id="A0A1U8AXS6"/>
<dbReference type="Pfam" id="PF01105">
    <property type="entry name" value="EMP24_GP25L"/>
    <property type="match status" value="1"/>
</dbReference>
<dbReference type="AlphaFoldDB" id="A0A1U8AXS6"/>
<keyword evidence="3 7" id="KW-0812">Transmembrane</keyword>
<dbReference type="SMART" id="SM01190">
    <property type="entry name" value="EMP24_GP25L"/>
    <property type="match status" value="1"/>
</dbReference>
<evidence type="ECO:0000256" key="1">
    <source>
        <dbReference type="ARBA" id="ARBA00004479"/>
    </source>
</evidence>
<dbReference type="GeneID" id="104608561"/>
<protein>
    <submittedName>
        <fullName evidence="13">Transmembrane emp24 domain-containing protein p24delta3-like</fullName>
    </submittedName>
</protein>
<reference evidence="13" key="1">
    <citation type="submission" date="2025-08" db="UniProtKB">
        <authorList>
            <consortium name="RefSeq"/>
        </authorList>
    </citation>
    <scope>IDENTIFICATION</scope>
</reference>
<name>A0A1U8AXS6_NELNU</name>
<feature type="chain" id="PRO_5010526915" evidence="10">
    <location>
        <begin position="24"/>
        <end position="227"/>
    </location>
</feature>